<accession>A0A370HR12</accession>
<keyword evidence="3" id="KW-1185">Reference proteome</keyword>
<evidence type="ECO:0000313" key="2">
    <source>
        <dbReference type="EMBL" id="RDI60720.1"/>
    </source>
</evidence>
<dbReference type="EMBL" id="QQBB01000002">
    <property type="protein sequence ID" value="RDI60720.1"/>
    <property type="molecule type" value="Genomic_DNA"/>
</dbReference>
<keyword evidence="1" id="KW-1133">Transmembrane helix</keyword>
<dbReference type="AlphaFoldDB" id="A0A370HR12"/>
<evidence type="ECO:0000256" key="1">
    <source>
        <dbReference type="SAM" id="Phobius"/>
    </source>
</evidence>
<dbReference type="Proteomes" id="UP000254925">
    <property type="component" value="Unassembled WGS sequence"/>
</dbReference>
<keyword evidence="1" id="KW-0812">Transmembrane</keyword>
<dbReference type="Pfam" id="PF06796">
    <property type="entry name" value="NapE"/>
    <property type="match status" value="1"/>
</dbReference>
<evidence type="ECO:0000313" key="3">
    <source>
        <dbReference type="Proteomes" id="UP000254925"/>
    </source>
</evidence>
<dbReference type="RefSeq" id="WP_425374263.1">
    <property type="nucleotide sequence ID" value="NZ_QQBB01000002.1"/>
</dbReference>
<proteinExistence type="predicted"/>
<keyword evidence="1" id="KW-0472">Membrane</keyword>
<reference evidence="2 3" key="1">
    <citation type="submission" date="2018-07" db="EMBL/GenBank/DDBJ databases">
        <title>Genomic Encyclopedia of Type Strains, Phase IV (KMG-IV): sequencing the most valuable type-strain genomes for metagenomic binning, comparative biology and taxonomic classification.</title>
        <authorList>
            <person name="Goeker M."/>
        </authorList>
    </citation>
    <scope>NUCLEOTIDE SEQUENCE [LARGE SCALE GENOMIC DNA]</scope>
    <source>
        <strain evidence="2 3">DSM 14364</strain>
    </source>
</reference>
<organism evidence="2 3">
    <name type="scientific">Microvirga subterranea</name>
    <dbReference type="NCBI Taxonomy" id="186651"/>
    <lineage>
        <taxon>Bacteria</taxon>
        <taxon>Pseudomonadati</taxon>
        <taxon>Pseudomonadota</taxon>
        <taxon>Alphaproteobacteria</taxon>
        <taxon>Hyphomicrobiales</taxon>
        <taxon>Methylobacteriaceae</taxon>
        <taxon>Microvirga</taxon>
    </lineage>
</organism>
<gene>
    <name evidence="2" type="ORF">DES45_102107</name>
</gene>
<protein>
    <submittedName>
        <fullName evidence="2">Nitrate reductase NapE protein</fullName>
    </submittedName>
</protein>
<dbReference type="InterPro" id="IPR010649">
    <property type="entry name" value="NapE_TorE"/>
</dbReference>
<feature type="transmembrane region" description="Helical" evidence="1">
    <location>
        <begin position="51"/>
        <end position="78"/>
    </location>
</feature>
<comment type="caution">
    <text evidence="2">The sequence shown here is derived from an EMBL/GenBank/DDBJ whole genome shotgun (WGS) entry which is preliminary data.</text>
</comment>
<name>A0A370HR12_9HYPH</name>
<sequence>MMLDHYREDSCKRGTFSGFGRFAISISLVRISPMQSNLIEPGRKKREAITFLVLAVLIWPFIAVGVVAGWGFIVWMYYLFTGPPGPV</sequence>